<dbReference type="Pfam" id="PF26596">
    <property type="entry name" value="PEF-CTERM_ARCH"/>
    <property type="match status" value="1"/>
</dbReference>
<sequence length="247" mass="26868">MGKQRSTCIVWTMFLLLFMCTGSAIADESVDYIISPDTLMLNSKAPYFAVEIFNTNGNYDIREIKPDSLRIMIDLPAGSIPGYVDVGELQMVKPNPEINEQDDKLVLMYYRQELYDTPFSYQYVNPKGKTVIVNTNVLDYLKDACDDATLEGKVDFRIRGQLYGNGKIIAGDAFTVDVSMNSQGGGSGGNGNCGGSDSTEDHGGETHTSGTAGGGQGGCNTEIPEFPSIVIPVMAIIGLMVFIQRRK</sequence>
<feature type="compositionally biased region" description="Gly residues" evidence="1">
    <location>
        <begin position="185"/>
        <end position="194"/>
    </location>
</feature>
<evidence type="ECO:0000256" key="2">
    <source>
        <dbReference type="SAM" id="Phobius"/>
    </source>
</evidence>
<evidence type="ECO:0000313" key="5">
    <source>
        <dbReference type="Proteomes" id="UP000198535"/>
    </source>
</evidence>
<evidence type="ECO:0000259" key="3">
    <source>
        <dbReference type="Pfam" id="PF26596"/>
    </source>
</evidence>
<evidence type="ECO:0000256" key="1">
    <source>
        <dbReference type="SAM" id="MobiDB-lite"/>
    </source>
</evidence>
<keyword evidence="2" id="KW-0812">Transmembrane</keyword>
<feature type="region of interest" description="Disordered" evidence="1">
    <location>
        <begin position="185"/>
        <end position="218"/>
    </location>
</feature>
<keyword evidence="2" id="KW-0472">Membrane</keyword>
<reference evidence="5" key="1">
    <citation type="submission" date="2016-10" db="EMBL/GenBank/DDBJ databases">
        <authorList>
            <person name="Varghese N."/>
            <person name="Submissions S."/>
        </authorList>
    </citation>
    <scope>NUCLEOTIDE SEQUENCE [LARGE SCALE GENOMIC DNA]</scope>
    <source>
        <strain evidence="5">Mob M</strain>
    </source>
</reference>
<dbReference type="AlphaFoldDB" id="A0A1I4U782"/>
<protein>
    <submittedName>
        <fullName evidence="4">PEF-CTERM protein sorting domain-containing protein</fullName>
    </submittedName>
</protein>
<feature type="domain" description="PEF-CTERM protein sorting" evidence="3">
    <location>
        <begin position="223"/>
        <end position="247"/>
    </location>
</feature>
<dbReference type="Proteomes" id="UP000198535">
    <property type="component" value="Unassembled WGS sequence"/>
</dbReference>
<dbReference type="EMBL" id="FOUJ01000006">
    <property type="protein sequence ID" value="SFM84844.1"/>
    <property type="molecule type" value="Genomic_DNA"/>
</dbReference>
<accession>A0A1I4U782</accession>
<evidence type="ECO:0000313" key="4">
    <source>
        <dbReference type="EMBL" id="SFM84844.1"/>
    </source>
</evidence>
<proteinExistence type="predicted"/>
<organism evidence="4 5">
    <name type="scientific">Methanolobus profundi</name>
    <dbReference type="NCBI Taxonomy" id="487685"/>
    <lineage>
        <taxon>Archaea</taxon>
        <taxon>Methanobacteriati</taxon>
        <taxon>Methanobacteriota</taxon>
        <taxon>Stenosarchaea group</taxon>
        <taxon>Methanomicrobia</taxon>
        <taxon>Methanosarcinales</taxon>
        <taxon>Methanosarcinaceae</taxon>
        <taxon>Methanolobus</taxon>
    </lineage>
</organism>
<dbReference type="InterPro" id="IPR017474">
    <property type="entry name" value="PEF_CTERM_C"/>
</dbReference>
<keyword evidence="5" id="KW-1185">Reference proteome</keyword>
<gene>
    <name evidence="4" type="ORF">SAMN04488696_2602</name>
</gene>
<dbReference type="RefSeq" id="WP_091937619.1">
    <property type="nucleotide sequence ID" value="NZ_FOUJ01000006.1"/>
</dbReference>
<feature type="transmembrane region" description="Helical" evidence="2">
    <location>
        <begin position="226"/>
        <end position="243"/>
    </location>
</feature>
<name>A0A1I4U782_9EURY</name>
<keyword evidence="2" id="KW-1133">Transmembrane helix</keyword>
<dbReference type="NCBIfam" id="TIGR03024">
    <property type="entry name" value="arch_PEF_CTERM"/>
    <property type="match status" value="1"/>
</dbReference>